<reference evidence="2" key="1">
    <citation type="journal article" date="1999" name="J. Eukaryot. Microbiol.">
        <title>Cyclic expression of a nuclear protein in a dinoflagellate.</title>
        <authorList>
            <person name="Bhaud Y."/>
            <person name="Geraud M.L."/>
            <person name="Ausseil J."/>
            <person name="Soyer-Gobillard M.O."/>
            <person name="Moreau H."/>
        </authorList>
    </citation>
    <scope>NUCLEOTIDE SEQUENCE</scope>
</reference>
<evidence type="ECO:0000313" key="2">
    <source>
        <dbReference type="EMBL" id="AAF78928.1"/>
    </source>
</evidence>
<reference evidence="2" key="2">
    <citation type="submission" date="2000-04" db="EMBL/GenBank/DDBJ databases">
        <authorList>
            <person name="Guillebault D."/>
            <person name="Moreau H."/>
        </authorList>
    </citation>
    <scope>NUCLEOTIDE SEQUENCE</scope>
</reference>
<evidence type="ECO:0000256" key="1">
    <source>
        <dbReference type="SAM" id="MobiDB-lite"/>
    </source>
</evidence>
<accession>Q9LD31</accession>
<feature type="compositionally biased region" description="Pro residues" evidence="1">
    <location>
        <begin position="24"/>
        <end position="44"/>
    </location>
</feature>
<feature type="region of interest" description="Disordered" evidence="1">
    <location>
        <begin position="1"/>
        <end position="183"/>
    </location>
</feature>
<protein>
    <submittedName>
        <fullName evidence="2">Dip1-associated protein C</fullName>
    </submittedName>
</protein>
<feature type="compositionally biased region" description="Polar residues" evidence="1">
    <location>
        <begin position="408"/>
        <end position="417"/>
    </location>
</feature>
<sequence length="471" mass="46118">MAPPLPPGPPPRPPGPSTTAPAPAGQPPLPAGLPPLPGGDPPLPTGSATSSPPLPSGSPPLPQGAPPVPAGAPPLPSGSPPLPSGLPPLPTGGPPLPAGSPPLPAGSPPLPAGPPPVPPLPTGSPPLPAGAPPLPAGSPPLPAGSPPLPAGSPPLPAGAPPVQAGSPAPTDQPSAVQAEAEDPKPVVPVVPFQIAADSHCTRKADQKTKGSTRNVIIKDLAKVAAALKITVPQLPSPCALLSVFEGNPMAAEHCARSLHSKLLTRLSKLGAARATPTDLKRALSASLVELDAELRERMPGLEGSGAAIALVLGSTTMLLAVVGQCGATLCGEDPVGSLDQSKKKGVSKHSWTSAGRPRALNPQAVAEAAARERALAAGQPVEAPAPKATGGPHTGSIHRLQAKVPTRQLGSPDTSAGSFGGRKPGALDPTMTKGTKAAAVDMGAGGVFTAGRHAGRDGVAVCGRARGLAPR</sequence>
<feature type="compositionally biased region" description="Pro residues" evidence="1">
    <location>
        <begin position="52"/>
        <end position="159"/>
    </location>
</feature>
<feature type="region of interest" description="Disordered" evidence="1">
    <location>
        <begin position="336"/>
        <end position="433"/>
    </location>
</feature>
<gene>
    <name evidence="2" type="primary">DapC</name>
</gene>
<dbReference type="EMBL" id="AF255446">
    <property type="protein sequence ID" value="AAF78928.1"/>
    <property type="molecule type" value="mRNA"/>
</dbReference>
<proteinExistence type="evidence at transcript level"/>
<name>Q9LD31_CRYCO</name>
<feature type="compositionally biased region" description="Pro residues" evidence="1">
    <location>
        <begin position="1"/>
        <end position="16"/>
    </location>
</feature>
<dbReference type="AlphaFoldDB" id="Q9LD31"/>
<organism evidence="2">
    <name type="scientific">Crypthecodinium cohnii</name>
    <name type="common">Dinoflagellate</name>
    <name type="synonym">Glenodinium cohnii</name>
    <dbReference type="NCBI Taxonomy" id="2866"/>
    <lineage>
        <taxon>Eukaryota</taxon>
        <taxon>Sar</taxon>
        <taxon>Alveolata</taxon>
        <taxon>Dinophyceae</taxon>
        <taxon>Gonyaulacales</taxon>
        <taxon>Crypthecodiniaceae</taxon>
        <taxon>Crypthecodinium</taxon>
    </lineage>
</organism>
<dbReference type="InterPro" id="IPR036457">
    <property type="entry name" value="PPM-type-like_dom_sf"/>
</dbReference>
<dbReference type="Gene3D" id="3.60.40.10">
    <property type="entry name" value="PPM-type phosphatase domain"/>
    <property type="match status" value="1"/>
</dbReference>